<evidence type="ECO:0008006" key="3">
    <source>
        <dbReference type="Google" id="ProtNLM"/>
    </source>
</evidence>
<accession>A0A1I4FMI0</accession>
<name>A0A1I4FMI0_9LACT</name>
<evidence type="ECO:0000313" key="2">
    <source>
        <dbReference type="Proteomes" id="UP000181969"/>
    </source>
</evidence>
<evidence type="ECO:0000313" key="1">
    <source>
        <dbReference type="EMBL" id="SFL18076.1"/>
    </source>
</evidence>
<sequence>MNEQELIERIILEIEKYGIEVIGDNYFPLDAVTHNRKKITIFNPKTVKAFKLCHELMHIKNNDRYRLGECDTTSPQEKRTNKEAILFLWDIFVSEGGNFELFQKFIEISGCPCDTSFALLCKANEEVIHALNKSDSPTKDFSTMSLKECVIDYISHFDVVEQINTYHFLEAYNLPYEDYDAAVEIFKKILKFDYAS</sequence>
<dbReference type="Proteomes" id="UP000181969">
    <property type="component" value="Unassembled WGS sequence"/>
</dbReference>
<organism evidence="1 2">
    <name type="scientific">Lactococcus garvieae</name>
    <dbReference type="NCBI Taxonomy" id="1363"/>
    <lineage>
        <taxon>Bacteria</taxon>
        <taxon>Bacillati</taxon>
        <taxon>Bacillota</taxon>
        <taxon>Bacilli</taxon>
        <taxon>Lactobacillales</taxon>
        <taxon>Streptococcaceae</taxon>
        <taxon>Lactococcus</taxon>
    </lineage>
</organism>
<dbReference type="EMBL" id="FOTJ01000002">
    <property type="protein sequence ID" value="SFL18076.1"/>
    <property type="molecule type" value="Genomic_DNA"/>
</dbReference>
<gene>
    <name evidence="1" type="ORF">SAMN05216438_10223</name>
</gene>
<dbReference type="AlphaFoldDB" id="A0A1I4FMI0"/>
<dbReference type="OrthoDB" id="2243669at2"/>
<dbReference type="RefSeq" id="WP_014024277.1">
    <property type="nucleotide sequence ID" value="NZ_AP027239.1"/>
</dbReference>
<dbReference type="OMA" id="FEICHEY"/>
<reference evidence="1 2" key="1">
    <citation type="submission" date="2016-10" db="EMBL/GenBank/DDBJ databases">
        <authorList>
            <person name="de Groot N.N."/>
        </authorList>
    </citation>
    <scope>NUCLEOTIDE SEQUENCE [LARGE SCALE GENOMIC DNA]</scope>
    <source>
        <strain evidence="1 2">M79</strain>
    </source>
</reference>
<proteinExistence type="predicted"/>
<protein>
    <recommendedName>
        <fullName evidence="3">IrrE N-terminal-like domain-containing protein</fullName>
    </recommendedName>
</protein>